<feature type="non-terminal residue" evidence="1">
    <location>
        <position position="1"/>
    </location>
</feature>
<organism evidence="1 2">
    <name type="scientific">Armillaria tabescens</name>
    <name type="common">Ringless honey mushroom</name>
    <name type="synonym">Agaricus tabescens</name>
    <dbReference type="NCBI Taxonomy" id="1929756"/>
    <lineage>
        <taxon>Eukaryota</taxon>
        <taxon>Fungi</taxon>
        <taxon>Dikarya</taxon>
        <taxon>Basidiomycota</taxon>
        <taxon>Agaricomycotina</taxon>
        <taxon>Agaricomycetes</taxon>
        <taxon>Agaricomycetidae</taxon>
        <taxon>Agaricales</taxon>
        <taxon>Marasmiineae</taxon>
        <taxon>Physalacriaceae</taxon>
        <taxon>Desarmillaria</taxon>
    </lineage>
</organism>
<evidence type="ECO:0000313" key="2">
    <source>
        <dbReference type="Proteomes" id="UP001175211"/>
    </source>
</evidence>
<name>A0AA39MMV5_ARMTA</name>
<accession>A0AA39MMV5</accession>
<reference evidence="1" key="1">
    <citation type="submission" date="2023-06" db="EMBL/GenBank/DDBJ databases">
        <authorList>
            <consortium name="Lawrence Berkeley National Laboratory"/>
            <person name="Ahrendt S."/>
            <person name="Sahu N."/>
            <person name="Indic B."/>
            <person name="Wong-Bajracharya J."/>
            <person name="Merenyi Z."/>
            <person name="Ke H.-M."/>
            <person name="Monk M."/>
            <person name="Kocsube S."/>
            <person name="Drula E."/>
            <person name="Lipzen A."/>
            <person name="Balint B."/>
            <person name="Henrissat B."/>
            <person name="Andreopoulos B."/>
            <person name="Martin F.M."/>
            <person name="Harder C.B."/>
            <person name="Rigling D."/>
            <person name="Ford K.L."/>
            <person name="Foster G.D."/>
            <person name="Pangilinan J."/>
            <person name="Papanicolaou A."/>
            <person name="Barry K."/>
            <person name="LaButti K."/>
            <person name="Viragh M."/>
            <person name="Koriabine M."/>
            <person name="Yan M."/>
            <person name="Riley R."/>
            <person name="Champramary S."/>
            <person name="Plett K.L."/>
            <person name="Tsai I.J."/>
            <person name="Slot J."/>
            <person name="Sipos G."/>
            <person name="Plett J."/>
            <person name="Nagy L.G."/>
            <person name="Grigoriev I.V."/>
        </authorList>
    </citation>
    <scope>NUCLEOTIDE SEQUENCE</scope>
    <source>
        <strain evidence="1">CCBAS 213</strain>
    </source>
</reference>
<sequence>SSLQPCYGLLRYCPTNYKSDRLEFTTYQALCRNFLTLQCGHAALLAGSILGCISKDFILDDEVYPGPSNDVFKTGLSFVADAESAPTFWDDALTDDEINLLCGVYKVDTGKCL</sequence>
<dbReference type="RefSeq" id="XP_060323196.1">
    <property type="nucleotide sequence ID" value="XM_060468153.1"/>
</dbReference>
<dbReference type="AlphaFoldDB" id="A0AA39MMV5"/>
<protein>
    <submittedName>
        <fullName evidence="1">Uncharacterized protein</fullName>
    </submittedName>
</protein>
<dbReference type="GeneID" id="85351701"/>
<keyword evidence="2" id="KW-1185">Reference proteome</keyword>
<dbReference type="EMBL" id="JAUEPS010000088">
    <property type="protein sequence ID" value="KAK0439265.1"/>
    <property type="molecule type" value="Genomic_DNA"/>
</dbReference>
<dbReference type="Proteomes" id="UP001175211">
    <property type="component" value="Unassembled WGS sequence"/>
</dbReference>
<evidence type="ECO:0000313" key="1">
    <source>
        <dbReference type="EMBL" id="KAK0439265.1"/>
    </source>
</evidence>
<proteinExistence type="predicted"/>
<comment type="caution">
    <text evidence="1">The sequence shown here is derived from an EMBL/GenBank/DDBJ whole genome shotgun (WGS) entry which is preliminary data.</text>
</comment>
<gene>
    <name evidence="1" type="ORF">EV420DRAFT_1279678</name>
</gene>